<dbReference type="InParanoid" id="Q9HL93"/>
<dbReference type="eggNOG" id="arCOG03681">
    <property type="taxonomic scope" value="Archaea"/>
</dbReference>
<reference evidence="1 2" key="1">
    <citation type="journal article" date="2000" name="Nature">
        <title>The genome sequence of the thermoacidophilic scavenger Thermoplasma acidophilum.</title>
        <authorList>
            <person name="Ruepp A."/>
            <person name="Graml W."/>
            <person name="Santos-Martinez M.L."/>
            <person name="Koretke K.K."/>
            <person name="Volker C."/>
            <person name="Mewes H.W."/>
            <person name="Frishman D."/>
            <person name="Stocker S."/>
            <person name="Lupas A.N."/>
            <person name="Baumeister W."/>
        </authorList>
    </citation>
    <scope>NUCLEOTIDE SEQUENCE [LARGE SCALE GENOMIC DNA]</scope>
    <source>
        <strain evidence="2">ATCC 25905 / DSM 1728 / JCM 9062 / NBRC 15155 / AMRC-C165</strain>
    </source>
</reference>
<dbReference type="STRING" id="273075.gene:9571555"/>
<dbReference type="KEGG" id="tac:Ta0337"/>
<dbReference type="RefSeq" id="WP_010900765.1">
    <property type="nucleotide sequence ID" value="NC_002578.1"/>
</dbReference>
<dbReference type="AlphaFoldDB" id="Q9HL93"/>
<organism evidence="1 2">
    <name type="scientific">Thermoplasma acidophilum (strain ATCC 25905 / DSM 1728 / JCM 9062 / NBRC 15155 / AMRC-C165)</name>
    <dbReference type="NCBI Taxonomy" id="273075"/>
    <lineage>
        <taxon>Archaea</taxon>
        <taxon>Methanobacteriati</taxon>
        <taxon>Thermoplasmatota</taxon>
        <taxon>Thermoplasmata</taxon>
        <taxon>Thermoplasmatales</taxon>
        <taxon>Thermoplasmataceae</taxon>
        <taxon>Thermoplasma</taxon>
    </lineage>
</organism>
<keyword evidence="2" id="KW-1185">Reference proteome</keyword>
<dbReference type="EnsemblBacteria" id="CAC11481">
    <property type="protein sequence ID" value="CAC11481"/>
    <property type="gene ID" value="CAC11481"/>
</dbReference>
<accession>Q9HL93</accession>
<proteinExistence type="predicted"/>
<dbReference type="EMBL" id="AL445064">
    <property type="protein sequence ID" value="CAC11481.1"/>
    <property type="molecule type" value="Genomic_DNA"/>
</dbReference>
<gene>
    <name evidence="1" type="ordered locus">Ta0337</name>
</gene>
<dbReference type="Proteomes" id="UP000001024">
    <property type="component" value="Chromosome"/>
</dbReference>
<evidence type="ECO:0000313" key="2">
    <source>
        <dbReference type="Proteomes" id="UP000001024"/>
    </source>
</evidence>
<dbReference type="HOGENOM" id="CLU_2010200_0_0_2"/>
<dbReference type="PaxDb" id="273075-Ta0337"/>
<evidence type="ECO:0000313" key="1">
    <source>
        <dbReference type="EMBL" id="CAC11481.1"/>
    </source>
</evidence>
<protein>
    <submittedName>
        <fullName evidence="1">Uncharacterized protein</fullName>
    </submittedName>
</protein>
<sequence>MAMGFAESEFWNGIALKALNEGNITIYKNDPVYGRVPRISDSGVFRRSIGEPKGQIADWRFTMPWDSRSVHAVEYIDRYEIHVDKYDPAKHPIMHLINDAPKYGSVILPLLALFPLFLLRKKL</sequence>
<name>Q9HL93_THEAC</name>